<dbReference type="AlphaFoldDB" id="U5VS19"/>
<name>U5VS19_9ACTN</name>
<evidence type="ECO:0000313" key="1">
    <source>
        <dbReference type="EMBL" id="AGZ39582.1"/>
    </source>
</evidence>
<gene>
    <name evidence="1" type="ORF">AFR_06465</name>
</gene>
<evidence type="ECO:0008006" key="3">
    <source>
        <dbReference type="Google" id="ProtNLM"/>
    </source>
</evidence>
<proteinExistence type="predicted"/>
<dbReference type="HOGENOM" id="CLU_108887_1_0_11"/>
<dbReference type="KEGG" id="afs:AFR_06465"/>
<accession>U5VS19</accession>
<sequence length="156" mass="17321">MTVTVRTADVPDAVLALAGLDPIHYAEAFRFETPAIRSPLEWSRLILEGAPPIKRLQMRAVWTGLGIRLAMPFSSGQVLGWRIRQSGADAVVLGVRAAIGLTARLVIRAEPGQVTQSMLVRIDRDRARGVWDRLAPRHRHFLTELLDRDDLRAPTG</sequence>
<dbReference type="RefSeq" id="WP_023359113.1">
    <property type="nucleotide sequence ID" value="NC_022657.1"/>
</dbReference>
<dbReference type="eggNOG" id="ENOG503263F">
    <property type="taxonomic scope" value="Bacteria"/>
</dbReference>
<keyword evidence="2" id="KW-1185">Reference proteome</keyword>
<evidence type="ECO:0000313" key="2">
    <source>
        <dbReference type="Proteomes" id="UP000017746"/>
    </source>
</evidence>
<dbReference type="PATRIC" id="fig|1246995.3.peg.1311"/>
<dbReference type="Proteomes" id="UP000017746">
    <property type="component" value="Chromosome"/>
</dbReference>
<protein>
    <recommendedName>
        <fullName evidence="3">Polyketide cyclase / dehydrase and lipid transport</fullName>
    </recommendedName>
</protein>
<dbReference type="OrthoDB" id="3296590at2"/>
<dbReference type="EMBL" id="CP006272">
    <property type="protein sequence ID" value="AGZ39582.1"/>
    <property type="molecule type" value="Genomic_DNA"/>
</dbReference>
<dbReference type="STRING" id="1246995.AFR_06465"/>
<organism evidence="1 2">
    <name type="scientific">Actinoplanes friuliensis DSM 7358</name>
    <dbReference type="NCBI Taxonomy" id="1246995"/>
    <lineage>
        <taxon>Bacteria</taxon>
        <taxon>Bacillati</taxon>
        <taxon>Actinomycetota</taxon>
        <taxon>Actinomycetes</taxon>
        <taxon>Micromonosporales</taxon>
        <taxon>Micromonosporaceae</taxon>
        <taxon>Actinoplanes</taxon>
    </lineage>
</organism>
<reference evidence="1 2" key="1">
    <citation type="journal article" date="2014" name="J. Biotechnol.">
        <title>Complete genome sequence of the actinobacterium Actinoplanes friuliensis HAG 010964, producer of the lipopeptide antibiotic friulimycin.</title>
        <authorList>
            <person name="Ruckert C."/>
            <person name="Szczepanowski R."/>
            <person name="Albersmeier A."/>
            <person name="Goesmann A."/>
            <person name="Fischer N."/>
            <person name="Steinkamper A."/>
            <person name="Puhler A."/>
            <person name="Biener R."/>
            <person name="Schwartz D."/>
            <person name="Kalinowski J."/>
        </authorList>
    </citation>
    <scope>NUCLEOTIDE SEQUENCE [LARGE SCALE GENOMIC DNA]</scope>
    <source>
        <strain evidence="1 2">DSM 7358</strain>
    </source>
</reference>